<dbReference type="RefSeq" id="WP_183345608.1">
    <property type="nucleotide sequence ID" value="NZ_BLXY01000001.1"/>
</dbReference>
<name>A0A6V8MSR7_9BACT</name>
<organism evidence="4 5">
    <name type="scientific">Geomonas paludis</name>
    <dbReference type="NCBI Taxonomy" id="2740185"/>
    <lineage>
        <taxon>Bacteria</taxon>
        <taxon>Pseudomonadati</taxon>
        <taxon>Thermodesulfobacteriota</taxon>
        <taxon>Desulfuromonadia</taxon>
        <taxon>Geobacterales</taxon>
        <taxon>Geobacteraceae</taxon>
        <taxon>Geomonas</taxon>
    </lineage>
</organism>
<feature type="signal peptide" evidence="2">
    <location>
        <begin position="1"/>
        <end position="27"/>
    </location>
</feature>
<evidence type="ECO:0000256" key="2">
    <source>
        <dbReference type="SAM" id="SignalP"/>
    </source>
</evidence>
<sequence>MSSSRLSRSIIPTLFLLLLCTTAPASAAETIRLNGTGCGVALMKPLIAAFQKKHKDITFEVQKSLGSAAALKAIAKGALDIAVPGRPLKPHEAIPDLTWFEYGRTPYAVVTHPGRKLDDITTEQLAAIYVGTRAKWPNGDFIRVVLRPQDDIDTTMLRSLSPEMDRAVTAAHARPDMLMGVTDQETFDHLKKTDGTISFAPLSMALSEPGAVNVARLNGVAPTLANVASGKYPYTKKILVVTRKESSPGVKAFVQFLNSKTARAMVTKHGLLLTRGK</sequence>
<evidence type="ECO:0000259" key="3">
    <source>
        <dbReference type="Pfam" id="PF12849"/>
    </source>
</evidence>
<comment type="caution">
    <text evidence="4">The sequence shown here is derived from an EMBL/GenBank/DDBJ whole genome shotgun (WGS) entry which is preliminary data.</text>
</comment>
<reference evidence="5" key="1">
    <citation type="submission" date="2020-06" db="EMBL/GenBank/DDBJ databases">
        <title>Draft genomic sequecing of Geomonas sp. Red736.</title>
        <authorList>
            <person name="Itoh H."/>
            <person name="Xu Z.X."/>
            <person name="Ushijima N."/>
            <person name="Masuda Y."/>
            <person name="Shiratori Y."/>
            <person name="Senoo K."/>
        </authorList>
    </citation>
    <scope>NUCLEOTIDE SEQUENCE [LARGE SCALE GENOMIC DNA]</scope>
    <source>
        <strain evidence="5">Red736</strain>
    </source>
</reference>
<dbReference type="Pfam" id="PF12849">
    <property type="entry name" value="PBP_like_2"/>
    <property type="match status" value="1"/>
</dbReference>
<feature type="chain" id="PRO_5028018619" evidence="2">
    <location>
        <begin position="28"/>
        <end position="277"/>
    </location>
</feature>
<dbReference type="Proteomes" id="UP000568888">
    <property type="component" value="Unassembled WGS sequence"/>
</dbReference>
<evidence type="ECO:0000313" key="4">
    <source>
        <dbReference type="EMBL" id="GFO63031.1"/>
    </source>
</evidence>
<dbReference type="InterPro" id="IPR024370">
    <property type="entry name" value="PBP_domain"/>
</dbReference>
<dbReference type="SUPFAM" id="SSF53850">
    <property type="entry name" value="Periplasmic binding protein-like II"/>
    <property type="match status" value="1"/>
</dbReference>
<evidence type="ECO:0000256" key="1">
    <source>
        <dbReference type="ARBA" id="ARBA00022729"/>
    </source>
</evidence>
<dbReference type="Gene3D" id="3.40.190.10">
    <property type="entry name" value="Periplasmic binding protein-like II"/>
    <property type="match status" value="2"/>
</dbReference>
<protein>
    <submittedName>
        <fullName evidence="4">Phosphate-binding protein</fullName>
    </submittedName>
</protein>
<keyword evidence="1 2" id="KW-0732">Signal</keyword>
<accession>A0A6V8MSR7</accession>
<dbReference type="InterPro" id="IPR050811">
    <property type="entry name" value="Phosphate_ABC_transporter"/>
</dbReference>
<dbReference type="EMBL" id="BLXY01000001">
    <property type="protein sequence ID" value="GFO63031.1"/>
    <property type="molecule type" value="Genomic_DNA"/>
</dbReference>
<dbReference type="PANTHER" id="PTHR30570:SF1">
    <property type="entry name" value="PHOSPHATE-BINDING PROTEIN PSTS"/>
    <property type="match status" value="1"/>
</dbReference>
<proteinExistence type="predicted"/>
<dbReference type="AlphaFoldDB" id="A0A6V8MSR7"/>
<dbReference type="PANTHER" id="PTHR30570">
    <property type="entry name" value="PERIPLASMIC PHOSPHATE BINDING COMPONENT OF PHOSPHATE ABC TRANSPORTER"/>
    <property type="match status" value="1"/>
</dbReference>
<feature type="domain" description="PBP" evidence="3">
    <location>
        <begin position="22"/>
        <end position="259"/>
    </location>
</feature>
<gene>
    <name evidence="4" type="ORF">GMPD_09500</name>
</gene>
<evidence type="ECO:0000313" key="5">
    <source>
        <dbReference type="Proteomes" id="UP000568888"/>
    </source>
</evidence>